<dbReference type="AlphaFoldDB" id="A0A0C2R3Q2"/>
<dbReference type="Pfam" id="PF03963">
    <property type="entry name" value="FlgD"/>
    <property type="match status" value="1"/>
</dbReference>
<evidence type="ECO:0000256" key="3">
    <source>
        <dbReference type="RuleBase" id="RU362076"/>
    </source>
</evidence>
<dbReference type="EMBL" id="JXRP01000018">
    <property type="protein sequence ID" value="KIL44890.1"/>
    <property type="molecule type" value="Genomic_DNA"/>
</dbReference>
<keyword evidence="5" id="KW-1185">Reference proteome</keyword>
<organism evidence="4 5">
    <name type="scientific">Jeotgalibacillus soli</name>
    <dbReference type="NCBI Taxonomy" id="889306"/>
    <lineage>
        <taxon>Bacteria</taxon>
        <taxon>Bacillati</taxon>
        <taxon>Bacillota</taxon>
        <taxon>Bacilli</taxon>
        <taxon>Bacillales</taxon>
        <taxon>Caryophanaceae</taxon>
        <taxon>Jeotgalibacillus</taxon>
    </lineage>
</organism>
<dbReference type="InterPro" id="IPR005648">
    <property type="entry name" value="FlgD"/>
</dbReference>
<evidence type="ECO:0000256" key="1">
    <source>
        <dbReference type="ARBA" id="ARBA00010577"/>
    </source>
</evidence>
<comment type="similarity">
    <text evidence="1 3">Belongs to the FlgD family.</text>
</comment>
<dbReference type="Proteomes" id="UP000031938">
    <property type="component" value="Unassembled WGS sequence"/>
</dbReference>
<dbReference type="OrthoDB" id="280334at2"/>
<name>A0A0C2R3Q2_9BACL</name>
<dbReference type="GO" id="GO:0044781">
    <property type="term" value="P:bacterial-type flagellum organization"/>
    <property type="evidence" value="ECO:0007669"/>
    <property type="project" value="UniProtKB-UniRule"/>
</dbReference>
<evidence type="ECO:0000313" key="4">
    <source>
        <dbReference type="EMBL" id="KIL44890.1"/>
    </source>
</evidence>
<dbReference type="PATRIC" id="fig|889306.3.peg.2446"/>
<accession>A0A0C2R3Q2</accession>
<protein>
    <recommendedName>
        <fullName evidence="3">Basal-body rod modification protein FlgD</fullName>
    </recommendedName>
</protein>
<dbReference type="NCBIfam" id="NF007197">
    <property type="entry name" value="PRK09618.1"/>
    <property type="match status" value="1"/>
</dbReference>
<comment type="function">
    <text evidence="3">Required for flagellar hook formation. May act as a scaffolding protein.</text>
</comment>
<dbReference type="RefSeq" id="WP_041089058.1">
    <property type="nucleotide sequence ID" value="NZ_JXRP01000018.1"/>
</dbReference>
<gene>
    <name evidence="4" type="ORF">KP78_24340</name>
</gene>
<dbReference type="STRING" id="889306.KP78_24340"/>
<keyword evidence="2 3" id="KW-1005">Bacterial flagellum biogenesis</keyword>
<comment type="caution">
    <text evidence="4">The sequence shown here is derived from an EMBL/GenBank/DDBJ whole genome shotgun (WGS) entry which is preliminary data.</text>
</comment>
<proteinExistence type="inferred from homology"/>
<evidence type="ECO:0000256" key="2">
    <source>
        <dbReference type="ARBA" id="ARBA00022795"/>
    </source>
</evidence>
<reference evidence="4 5" key="1">
    <citation type="submission" date="2015-01" db="EMBL/GenBank/DDBJ databases">
        <title>Genome sequencing of Jeotgalibacillus soli.</title>
        <authorList>
            <person name="Goh K.M."/>
            <person name="Chan K.-G."/>
            <person name="Yaakop A.S."/>
            <person name="Ee R."/>
            <person name="Gan H.M."/>
            <person name="Chan C.S."/>
        </authorList>
    </citation>
    <scope>NUCLEOTIDE SEQUENCE [LARGE SCALE GENOMIC DNA]</scope>
    <source>
        <strain evidence="4 5">P9</strain>
    </source>
</reference>
<sequence>MEVKSMKEDLFLSSLQKKALQPKNNTMDKDAFLKLLVAQLSNQDPTNPMEDKEFVAQMASFSTLEQMTNMSESFERFASMQEQTQLIQYNNFVGKEIKWDKFEEPEEGGDPKAVSGEGIVETIRFKGQSVEFVLTDGTVLTPGNVSEVHTEKKGDSFQEASQLIGKKVSWKDDKDQELESLVTSVSRKDGVVWLHTENEKRINLEELIKIGL</sequence>
<evidence type="ECO:0000313" key="5">
    <source>
        <dbReference type="Proteomes" id="UP000031938"/>
    </source>
</evidence>